<dbReference type="InterPro" id="IPR000073">
    <property type="entry name" value="AB_hydrolase_1"/>
</dbReference>
<sequence length="290" mass="32765">MAARVSTKLSIPHPNEPGCNLVGILEQLSQMEPTQGRKIALILHGTLGHKDYLFQKRLAARIPVDSFRFDFRGSYESGGTWKQGALHEDIEDLQAVVDYLKVNYGYVVDLLVGHSRGSIMAFRWLATSEDGRKVSAFVNVSGRYRMEKLLETAQYKIWHESFAKQGYHEWDAVVARQVVRAKVTPEDVKTFTTWDPTFVWDQFAQHTDVLTVHGLQDQVVPPYDALIYAQALGNRSPGTHTLHFIERGDHNFTGIPDEVVDAILRWWNSRNNGELKTGISVDLPSGSCKL</sequence>
<organism evidence="2 3">
    <name type="scientific">Coprinellus micaceus</name>
    <name type="common">Glistening ink-cap mushroom</name>
    <name type="synonym">Coprinus micaceus</name>
    <dbReference type="NCBI Taxonomy" id="71717"/>
    <lineage>
        <taxon>Eukaryota</taxon>
        <taxon>Fungi</taxon>
        <taxon>Dikarya</taxon>
        <taxon>Basidiomycota</taxon>
        <taxon>Agaricomycotina</taxon>
        <taxon>Agaricomycetes</taxon>
        <taxon>Agaricomycetidae</taxon>
        <taxon>Agaricales</taxon>
        <taxon>Agaricineae</taxon>
        <taxon>Psathyrellaceae</taxon>
        <taxon>Coprinellus</taxon>
    </lineage>
</organism>
<dbReference type="SUPFAM" id="SSF53474">
    <property type="entry name" value="alpha/beta-Hydrolases"/>
    <property type="match status" value="1"/>
</dbReference>
<evidence type="ECO:0000313" key="3">
    <source>
        <dbReference type="Proteomes" id="UP000298030"/>
    </source>
</evidence>
<dbReference type="STRING" id="71717.A0A4Y7SLN8"/>
<dbReference type="InterPro" id="IPR029058">
    <property type="entry name" value="AB_hydrolase_fold"/>
</dbReference>
<comment type="caution">
    <text evidence="2">The sequence shown here is derived from an EMBL/GenBank/DDBJ whole genome shotgun (WGS) entry which is preliminary data.</text>
</comment>
<dbReference type="AlphaFoldDB" id="A0A4Y7SLN8"/>
<feature type="domain" description="AB hydrolase-1" evidence="1">
    <location>
        <begin position="41"/>
        <end position="262"/>
    </location>
</feature>
<dbReference type="EMBL" id="QPFP01000086">
    <property type="protein sequence ID" value="TEB22765.1"/>
    <property type="molecule type" value="Genomic_DNA"/>
</dbReference>
<evidence type="ECO:0000313" key="2">
    <source>
        <dbReference type="EMBL" id="TEB22765.1"/>
    </source>
</evidence>
<name>A0A4Y7SLN8_COPMI</name>
<dbReference type="Gene3D" id="3.40.50.1820">
    <property type="entry name" value="alpha/beta hydrolase"/>
    <property type="match status" value="1"/>
</dbReference>
<reference evidence="2 3" key="1">
    <citation type="journal article" date="2019" name="Nat. Ecol. Evol.">
        <title>Megaphylogeny resolves global patterns of mushroom evolution.</title>
        <authorList>
            <person name="Varga T."/>
            <person name="Krizsan K."/>
            <person name="Foldi C."/>
            <person name="Dima B."/>
            <person name="Sanchez-Garcia M."/>
            <person name="Sanchez-Ramirez S."/>
            <person name="Szollosi G.J."/>
            <person name="Szarkandi J.G."/>
            <person name="Papp V."/>
            <person name="Albert L."/>
            <person name="Andreopoulos W."/>
            <person name="Angelini C."/>
            <person name="Antonin V."/>
            <person name="Barry K.W."/>
            <person name="Bougher N.L."/>
            <person name="Buchanan P."/>
            <person name="Buyck B."/>
            <person name="Bense V."/>
            <person name="Catcheside P."/>
            <person name="Chovatia M."/>
            <person name="Cooper J."/>
            <person name="Damon W."/>
            <person name="Desjardin D."/>
            <person name="Finy P."/>
            <person name="Geml J."/>
            <person name="Haridas S."/>
            <person name="Hughes K."/>
            <person name="Justo A."/>
            <person name="Karasinski D."/>
            <person name="Kautmanova I."/>
            <person name="Kiss B."/>
            <person name="Kocsube S."/>
            <person name="Kotiranta H."/>
            <person name="LaButti K.M."/>
            <person name="Lechner B.E."/>
            <person name="Liimatainen K."/>
            <person name="Lipzen A."/>
            <person name="Lukacs Z."/>
            <person name="Mihaltcheva S."/>
            <person name="Morgado L.N."/>
            <person name="Niskanen T."/>
            <person name="Noordeloos M.E."/>
            <person name="Ohm R.A."/>
            <person name="Ortiz-Santana B."/>
            <person name="Ovrebo C."/>
            <person name="Racz N."/>
            <person name="Riley R."/>
            <person name="Savchenko A."/>
            <person name="Shiryaev A."/>
            <person name="Soop K."/>
            <person name="Spirin V."/>
            <person name="Szebenyi C."/>
            <person name="Tomsovsky M."/>
            <person name="Tulloss R.E."/>
            <person name="Uehling J."/>
            <person name="Grigoriev I.V."/>
            <person name="Vagvolgyi C."/>
            <person name="Papp T."/>
            <person name="Martin F.M."/>
            <person name="Miettinen O."/>
            <person name="Hibbett D.S."/>
            <person name="Nagy L.G."/>
        </authorList>
    </citation>
    <scope>NUCLEOTIDE SEQUENCE [LARGE SCALE GENOMIC DNA]</scope>
    <source>
        <strain evidence="2 3">FP101781</strain>
    </source>
</reference>
<accession>A0A4Y7SLN8</accession>
<dbReference type="OrthoDB" id="9988524at2759"/>
<proteinExistence type="predicted"/>
<dbReference type="PANTHER" id="PTHR42886:SF53">
    <property type="entry name" value="ALPHA_BETA-HYDROLASES SUPERFAMILY PROTEIN"/>
    <property type="match status" value="1"/>
</dbReference>
<protein>
    <submittedName>
        <fullName evidence="2">Ectomycorrhiza-regulated esterase</fullName>
    </submittedName>
</protein>
<dbReference type="Proteomes" id="UP000298030">
    <property type="component" value="Unassembled WGS sequence"/>
</dbReference>
<evidence type="ECO:0000259" key="1">
    <source>
        <dbReference type="Pfam" id="PF12697"/>
    </source>
</evidence>
<keyword evidence="3" id="KW-1185">Reference proteome</keyword>
<dbReference type="Pfam" id="PF12697">
    <property type="entry name" value="Abhydrolase_6"/>
    <property type="match status" value="1"/>
</dbReference>
<dbReference type="PANTHER" id="PTHR42886">
    <property type="entry name" value="RE40534P-RELATED"/>
    <property type="match status" value="1"/>
</dbReference>
<gene>
    <name evidence="2" type="ORF">FA13DRAFT_1818820</name>
</gene>